<feature type="compositionally biased region" description="Basic and acidic residues" evidence="1">
    <location>
        <begin position="64"/>
        <end position="75"/>
    </location>
</feature>
<sequence length="75" mass="8385">MRTVAGDLPRQALLREQRGLAEMPEHLPEHGRRTRPRLRSAIPSAHGSPSVTVHRGHTPSIEPDCSRAQRSIHPE</sequence>
<feature type="region of interest" description="Disordered" evidence="1">
    <location>
        <begin position="1"/>
        <end position="75"/>
    </location>
</feature>
<reference evidence="2 3" key="1">
    <citation type="submission" date="2020-08" db="EMBL/GenBank/DDBJ databases">
        <title>Genomic Encyclopedia of Type Strains, Phase IV (KMG-IV): sequencing the most valuable type-strain genomes for metagenomic binning, comparative biology and taxonomic classification.</title>
        <authorList>
            <person name="Goeker M."/>
        </authorList>
    </citation>
    <scope>NUCLEOTIDE SEQUENCE [LARGE SCALE GENOMIC DNA]</scope>
    <source>
        <strain evidence="2 3">DSM 43350</strain>
    </source>
</reference>
<comment type="caution">
    <text evidence="2">The sequence shown here is derived from an EMBL/GenBank/DDBJ whole genome shotgun (WGS) entry which is preliminary data.</text>
</comment>
<organism evidence="2 3">
    <name type="scientific">Streptomyces paradoxus</name>
    <dbReference type="NCBI Taxonomy" id="66375"/>
    <lineage>
        <taxon>Bacteria</taxon>
        <taxon>Bacillati</taxon>
        <taxon>Actinomycetota</taxon>
        <taxon>Actinomycetes</taxon>
        <taxon>Kitasatosporales</taxon>
        <taxon>Streptomycetaceae</taxon>
        <taxon>Streptomyces</taxon>
    </lineage>
</organism>
<name>A0A7W9T9W1_9ACTN</name>
<evidence type="ECO:0000256" key="1">
    <source>
        <dbReference type="SAM" id="MobiDB-lite"/>
    </source>
</evidence>
<dbReference type="AlphaFoldDB" id="A0A7W9T9W1"/>
<feature type="compositionally biased region" description="Basic and acidic residues" evidence="1">
    <location>
        <begin position="13"/>
        <end position="31"/>
    </location>
</feature>
<protein>
    <submittedName>
        <fullName evidence="2">Uncharacterized protein</fullName>
    </submittedName>
</protein>
<proteinExistence type="predicted"/>
<dbReference type="Proteomes" id="UP000591537">
    <property type="component" value="Unassembled WGS sequence"/>
</dbReference>
<gene>
    <name evidence="2" type="ORF">HNR57_002013</name>
</gene>
<accession>A0A7W9T9W1</accession>
<dbReference type="EMBL" id="JACHGV010000003">
    <property type="protein sequence ID" value="MBB6076108.1"/>
    <property type="molecule type" value="Genomic_DNA"/>
</dbReference>
<evidence type="ECO:0000313" key="2">
    <source>
        <dbReference type="EMBL" id="MBB6076108.1"/>
    </source>
</evidence>
<evidence type="ECO:0000313" key="3">
    <source>
        <dbReference type="Proteomes" id="UP000591537"/>
    </source>
</evidence>
<keyword evidence="3" id="KW-1185">Reference proteome</keyword>